<name>A0A1I3ZNQ8_9HYPH</name>
<sequence>MTKPNAENERQKRAYFAYLREAHGRDNATIDRVAASLARFEASTRARGFRRFHREQAVAFKAKLSEAINSRTGERLSKATLLSTLRDLRAFFLWLAQEPGYRSKIAFSDADYFNLSDKDVAIARASRKANPPTLEQMRRVLEAMPIATVWERRDRALVAFACLTSARAAALASFRLGHVNVSEGVVEQDARTVRTKFAKTFRTDFHRLVPGAAEIVANWCAELVRDHAWGPDDPLFPQSHMGLAADGGFTPIGLARKGWASSQPVRDAFKRAYAAADLPYKKPHLMRDMLVHSYMSMDLTPAQLKAVSQSLGHSDVLTTFTSYGQLPTHRQSELIRSIAERPAAGAADPWSDLEAAFARVRAGRE</sequence>
<gene>
    <name evidence="4" type="ORF">SAMN05444581_10880</name>
</gene>
<dbReference type="InterPro" id="IPR002104">
    <property type="entry name" value="Integrase_catalytic"/>
</dbReference>
<dbReference type="Gene3D" id="1.10.443.10">
    <property type="entry name" value="Intergrase catalytic core"/>
    <property type="match status" value="1"/>
</dbReference>
<dbReference type="GO" id="GO:0006310">
    <property type="term" value="P:DNA recombination"/>
    <property type="evidence" value="ECO:0007669"/>
    <property type="project" value="UniProtKB-KW"/>
</dbReference>
<keyword evidence="2" id="KW-0233">DNA recombination</keyword>
<dbReference type="AlphaFoldDB" id="A0A1I3ZNQ8"/>
<accession>A0A1I3ZNQ8</accession>
<dbReference type="RefSeq" id="WP_091681992.1">
    <property type="nucleotide sequence ID" value="NZ_FOSN01000008.1"/>
</dbReference>
<dbReference type="OrthoDB" id="7354488at2"/>
<protein>
    <submittedName>
        <fullName evidence="4">Site-specific recombinase XerD</fullName>
    </submittedName>
</protein>
<dbReference type="InterPro" id="IPR050090">
    <property type="entry name" value="Tyrosine_recombinase_XerCD"/>
</dbReference>
<keyword evidence="5" id="KW-1185">Reference proteome</keyword>
<dbReference type="EMBL" id="FOSN01000008">
    <property type="protein sequence ID" value="SFK45774.1"/>
    <property type="molecule type" value="Genomic_DNA"/>
</dbReference>
<dbReference type="PROSITE" id="PS51898">
    <property type="entry name" value="TYR_RECOMBINASE"/>
    <property type="match status" value="1"/>
</dbReference>
<dbReference type="SUPFAM" id="SSF56349">
    <property type="entry name" value="DNA breaking-rejoining enzymes"/>
    <property type="match status" value="1"/>
</dbReference>
<proteinExistence type="predicted"/>
<dbReference type="PANTHER" id="PTHR30349:SF64">
    <property type="entry name" value="PROPHAGE INTEGRASE INTD-RELATED"/>
    <property type="match status" value="1"/>
</dbReference>
<dbReference type="GO" id="GO:0003677">
    <property type="term" value="F:DNA binding"/>
    <property type="evidence" value="ECO:0007669"/>
    <property type="project" value="InterPro"/>
</dbReference>
<organism evidence="4 5">
    <name type="scientific">Methylocapsa palsarum</name>
    <dbReference type="NCBI Taxonomy" id="1612308"/>
    <lineage>
        <taxon>Bacteria</taxon>
        <taxon>Pseudomonadati</taxon>
        <taxon>Pseudomonadota</taxon>
        <taxon>Alphaproteobacteria</taxon>
        <taxon>Hyphomicrobiales</taxon>
        <taxon>Beijerinckiaceae</taxon>
        <taxon>Methylocapsa</taxon>
    </lineage>
</organism>
<evidence type="ECO:0000313" key="4">
    <source>
        <dbReference type="EMBL" id="SFK45774.1"/>
    </source>
</evidence>
<evidence type="ECO:0000256" key="2">
    <source>
        <dbReference type="ARBA" id="ARBA00023172"/>
    </source>
</evidence>
<evidence type="ECO:0000256" key="1">
    <source>
        <dbReference type="ARBA" id="ARBA00022908"/>
    </source>
</evidence>
<evidence type="ECO:0000313" key="5">
    <source>
        <dbReference type="Proteomes" id="UP000198755"/>
    </source>
</evidence>
<dbReference type="STRING" id="1612308.SAMN05444581_10880"/>
<dbReference type="GO" id="GO:0015074">
    <property type="term" value="P:DNA integration"/>
    <property type="evidence" value="ECO:0007669"/>
    <property type="project" value="UniProtKB-KW"/>
</dbReference>
<keyword evidence="1" id="KW-0229">DNA integration</keyword>
<reference evidence="4 5" key="1">
    <citation type="submission" date="2016-10" db="EMBL/GenBank/DDBJ databases">
        <authorList>
            <person name="de Groot N.N."/>
        </authorList>
    </citation>
    <scope>NUCLEOTIDE SEQUENCE [LARGE SCALE GENOMIC DNA]</scope>
    <source>
        <strain evidence="4 5">NE2</strain>
    </source>
</reference>
<evidence type="ECO:0000259" key="3">
    <source>
        <dbReference type="PROSITE" id="PS51898"/>
    </source>
</evidence>
<dbReference type="InterPro" id="IPR011010">
    <property type="entry name" value="DNA_brk_join_enz"/>
</dbReference>
<feature type="domain" description="Tyr recombinase" evidence="3">
    <location>
        <begin position="127"/>
        <end position="336"/>
    </location>
</feature>
<dbReference type="PANTHER" id="PTHR30349">
    <property type="entry name" value="PHAGE INTEGRASE-RELATED"/>
    <property type="match status" value="1"/>
</dbReference>
<dbReference type="InterPro" id="IPR013762">
    <property type="entry name" value="Integrase-like_cat_sf"/>
</dbReference>
<dbReference type="Proteomes" id="UP000198755">
    <property type="component" value="Unassembled WGS sequence"/>
</dbReference>